<comment type="caution">
    <text evidence="2">The sequence shown here is derived from an EMBL/GenBank/DDBJ whole genome shotgun (WGS) entry which is preliminary data.</text>
</comment>
<dbReference type="RefSeq" id="WP_147984939.1">
    <property type="nucleotide sequence ID" value="NZ_RDBM01000037.1"/>
</dbReference>
<dbReference type="PROSITE" id="PS51257">
    <property type="entry name" value="PROKAR_LIPOPROTEIN"/>
    <property type="match status" value="1"/>
</dbReference>
<accession>A0A652KJV6</accession>
<evidence type="ECO:0008006" key="3">
    <source>
        <dbReference type="Google" id="ProtNLM"/>
    </source>
</evidence>
<keyword evidence="1" id="KW-0732">Signal</keyword>
<protein>
    <recommendedName>
        <fullName evidence="3">DUF3558 domain-containing protein</fullName>
    </recommendedName>
</protein>
<gene>
    <name evidence="2" type="ORF">EAO74_26100</name>
</gene>
<organism evidence="2">
    <name type="scientific">Streptomyces sp. gb1(2016)</name>
    <dbReference type="NCBI Taxonomy" id="1828321"/>
    <lineage>
        <taxon>Bacteria</taxon>
        <taxon>Bacillati</taxon>
        <taxon>Actinomycetota</taxon>
        <taxon>Actinomycetes</taxon>
        <taxon>Kitasatosporales</taxon>
        <taxon>Streptomycetaceae</taxon>
        <taxon>Streptomyces</taxon>
    </lineage>
</organism>
<dbReference type="AlphaFoldDB" id="A0A652KJV6"/>
<feature type="chain" id="PRO_5038971244" description="DUF3558 domain-containing protein" evidence="1">
    <location>
        <begin position="34"/>
        <end position="187"/>
    </location>
</feature>
<feature type="signal peptide" evidence="1">
    <location>
        <begin position="1"/>
        <end position="33"/>
    </location>
</feature>
<reference evidence="2" key="1">
    <citation type="submission" date="2018-10" db="EMBL/GenBank/DDBJ databases">
        <authorList>
            <person name="Hariharan J."/>
            <person name="Choudoir M.J."/>
            <person name="Diebold P."/>
            <person name="Panke-Buisse K."/>
            <person name="Campbell A.N."/>
            <person name="Buckley D.H."/>
        </authorList>
    </citation>
    <scope>NUCLEOTIDE SEQUENCE</scope>
    <source>
        <strain evidence="2">Gb1</strain>
    </source>
</reference>
<proteinExistence type="predicted"/>
<evidence type="ECO:0000256" key="1">
    <source>
        <dbReference type="SAM" id="SignalP"/>
    </source>
</evidence>
<name>A0A652KJV6_9ACTN</name>
<evidence type="ECO:0000313" key="2">
    <source>
        <dbReference type="EMBL" id="TXS23989.1"/>
    </source>
</evidence>
<dbReference type="EMBL" id="RDBM01000037">
    <property type="protein sequence ID" value="TXS23989.1"/>
    <property type="molecule type" value="Genomic_DNA"/>
</dbReference>
<sequence>MSARGTLRRHRFIGTAVSLSAVVALASSLSACSGDGDDTAEKQYTVPTSLCGVDVDPAQVKALLPGGDSVSSTPSEPNGGTTRCDLSVDGRTALRLAQTWWSRGETATTVAEAYDGTDGGAASDDYRFVYARKAGVGKVAACTSSEHPDMVLFTIIQVLDSGIDDQAAMKRLITDYTKAVEQSSACE</sequence>